<dbReference type="AlphaFoldDB" id="A0A1Z2LBS0"/>
<dbReference type="Gene3D" id="1.50.10.160">
    <property type="match status" value="1"/>
</dbReference>
<evidence type="ECO:0008006" key="3">
    <source>
        <dbReference type="Google" id="ProtNLM"/>
    </source>
</evidence>
<evidence type="ECO:0000313" key="2">
    <source>
        <dbReference type="Proteomes" id="UP000195755"/>
    </source>
</evidence>
<dbReference type="InterPro" id="IPR008930">
    <property type="entry name" value="Terpenoid_cyclase/PrenylTrfase"/>
</dbReference>
<sequence length="489" mass="52618">MSLVDGPQQPRCVQWLTEHRTTPTTWGASPRVNWYDAYLSTYAAALALHHAGQHSLAEPALSALATLVPPDPTGVLETLTFGALVDALDRFCAHRGWPVPPHPGPVRTVIDRERLKWRRMRAWDHFLDPSRSIAGYCAERVYGDEDIDAGAFLEAFQAPNGSVSNAPGASALFFLEAQRRGKTVAPERIDRLRHYLHTSPVPVGYLDRVPHFTTAWTLMFEHAPEAAPGSDPAALDMLCQDLGHPSGLLCPVGTLGVGLTIPGDADSTACAMLAARTMGRQVPDSTGLDVLYAPSQGCYRTFLFEHDASISTNIHVAAVLALDGRYDRLTQVLRWLTHAVTEGRTLCKWHLSPTYAHGELARITAGIGHPLAAPLCTQAAKSLLATQNPDGGWGLHGSTTEETGYAVHGLAAAARSHGHAFAAQAADALGDAHTYLTTYPPQEAALWLGKTLHCLRPLVPVLQRTALALTGQATGEGHRNHDTRGAGHI</sequence>
<accession>A0A1Z2LBS0</accession>
<dbReference type="EMBL" id="CP021744">
    <property type="protein sequence ID" value="ARZ71732.1"/>
    <property type="molecule type" value="Genomic_DNA"/>
</dbReference>
<dbReference type="SUPFAM" id="SSF48239">
    <property type="entry name" value="Terpenoid cyclases/Protein prenyltransferases"/>
    <property type="match status" value="2"/>
</dbReference>
<organism evidence="1 2">
    <name type="scientific">Streptomyces albireticuli</name>
    <dbReference type="NCBI Taxonomy" id="1940"/>
    <lineage>
        <taxon>Bacteria</taxon>
        <taxon>Bacillati</taxon>
        <taxon>Actinomycetota</taxon>
        <taxon>Actinomycetes</taxon>
        <taxon>Kitasatosporales</taxon>
        <taxon>Streptomycetaceae</taxon>
        <taxon>Streptomyces</taxon>
    </lineage>
</organism>
<dbReference type="Gene3D" id="1.50.10.20">
    <property type="match status" value="1"/>
</dbReference>
<dbReference type="Proteomes" id="UP000195755">
    <property type="component" value="Chromosome"/>
</dbReference>
<evidence type="ECO:0000313" key="1">
    <source>
        <dbReference type="EMBL" id="ARZ71732.1"/>
    </source>
</evidence>
<dbReference type="RefSeq" id="WP_087929481.1">
    <property type="nucleotide sequence ID" value="NZ_CP021744.1"/>
</dbReference>
<reference evidence="1 2" key="1">
    <citation type="submission" date="2017-06" db="EMBL/GenBank/DDBJ databases">
        <title>Streptomyces albireticuli Genome sequencing and assembly.</title>
        <authorList>
            <person name="Wang Y."/>
            <person name="Du B."/>
            <person name="Ding Y."/>
            <person name="Liu H."/>
            <person name="Hou Q."/>
            <person name="Liu K."/>
            <person name="Yao L."/>
            <person name="Wang C."/>
        </authorList>
    </citation>
    <scope>NUCLEOTIDE SEQUENCE [LARGE SCALE GENOMIC DNA]</scope>
    <source>
        <strain evidence="1 2">MDJK11</strain>
    </source>
</reference>
<protein>
    <recommendedName>
        <fullName evidence="3">Squalene cyclase C-terminal domain-containing protein</fullName>
    </recommendedName>
</protein>
<name>A0A1Z2LBS0_9ACTN</name>
<gene>
    <name evidence="1" type="ORF">SMD11_6156</name>
</gene>
<dbReference type="KEGG" id="salj:SMD11_6156"/>
<proteinExistence type="predicted"/>